<evidence type="ECO:0000259" key="1">
    <source>
        <dbReference type="Pfam" id="PF12680"/>
    </source>
</evidence>
<keyword evidence="3" id="KW-1185">Reference proteome</keyword>
<reference evidence="3" key="1">
    <citation type="submission" date="2015-07" db="EMBL/GenBank/DDBJ databases">
        <authorList>
            <person name="Rodrigo-Torres Lidia"/>
            <person name="Arahal R.David."/>
        </authorList>
    </citation>
    <scope>NUCLEOTIDE SEQUENCE [LARGE SCALE GENOMIC DNA]</scope>
    <source>
        <strain evidence="3">CECT 5096</strain>
    </source>
</reference>
<feature type="domain" description="SnoaL-like" evidence="1">
    <location>
        <begin position="11"/>
        <end position="112"/>
    </location>
</feature>
<protein>
    <submittedName>
        <fullName evidence="2">SnoaL-like domain protein</fullName>
    </submittedName>
</protein>
<dbReference type="AlphaFoldDB" id="A0A0M6ZER3"/>
<evidence type="ECO:0000313" key="3">
    <source>
        <dbReference type="Proteomes" id="UP000049983"/>
    </source>
</evidence>
<dbReference type="OrthoDB" id="7678413at2"/>
<name>A0A0M6ZER3_9HYPH</name>
<dbReference type="Gene3D" id="3.10.450.50">
    <property type="match status" value="1"/>
</dbReference>
<dbReference type="SUPFAM" id="SSF54427">
    <property type="entry name" value="NTF2-like"/>
    <property type="match status" value="1"/>
</dbReference>
<dbReference type="InterPro" id="IPR032710">
    <property type="entry name" value="NTF2-like_dom_sf"/>
</dbReference>
<accession>A0A0M6ZER3</accession>
<dbReference type="EMBL" id="CXWC01000013">
    <property type="protein sequence ID" value="CTQ77271.1"/>
    <property type="molecule type" value="Genomic_DNA"/>
</dbReference>
<organism evidence="2 3">
    <name type="scientific">Roseibium album</name>
    <dbReference type="NCBI Taxonomy" id="311410"/>
    <lineage>
        <taxon>Bacteria</taxon>
        <taxon>Pseudomonadati</taxon>
        <taxon>Pseudomonadota</taxon>
        <taxon>Alphaproteobacteria</taxon>
        <taxon>Hyphomicrobiales</taxon>
        <taxon>Stappiaceae</taxon>
        <taxon>Roseibium</taxon>
    </lineage>
</organism>
<dbReference type="Proteomes" id="UP000049983">
    <property type="component" value="Unassembled WGS sequence"/>
</dbReference>
<dbReference type="Pfam" id="PF12680">
    <property type="entry name" value="SnoaL_2"/>
    <property type="match status" value="1"/>
</dbReference>
<dbReference type="GeneID" id="97672342"/>
<sequence>MSNMPLEIANFFLAMQAGPSGADLLGSLFAEDAVYSEPFSGQPEPHRGRSAILAAFASSRTDAFNDAVINLGAVEVDDGTITVQWTCYSQAIPGGSGSGKNVFTLSNGKIVSLVTTLDMP</sequence>
<proteinExistence type="predicted"/>
<evidence type="ECO:0000313" key="2">
    <source>
        <dbReference type="EMBL" id="CTQ77271.1"/>
    </source>
</evidence>
<dbReference type="RefSeq" id="WP_055117688.1">
    <property type="nucleotide sequence ID" value="NZ_CXWA01000004.1"/>
</dbReference>
<dbReference type="STRING" id="311410.LA5095_03794"/>
<gene>
    <name evidence="2" type="ORF">LA5096_05076</name>
</gene>
<dbReference type="InterPro" id="IPR037401">
    <property type="entry name" value="SnoaL-like"/>
</dbReference>